<name>A0A6L3W1U4_9ACTN</name>
<feature type="compositionally biased region" description="Basic and acidic residues" evidence="1">
    <location>
        <begin position="22"/>
        <end position="32"/>
    </location>
</feature>
<dbReference type="AlphaFoldDB" id="A0A6L3W1U4"/>
<gene>
    <name evidence="3" type="ORF">F9B16_11390</name>
</gene>
<evidence type="ECO:0000259" key="2">
    <source>
        <dbReference type="Pfam" id="PF04471"/>
    </source>
</evidence>
<dbReference type="InterPro" id="IPR052906">
    <property type="entry name" value="Type_IV_Methyl-Rstrct_Enzyme"/>
</dbReference>
<dbReference type="PANTHER" id="PTHR30015:SF7">
    <property type="entry name" value="TYPE IV METHYL-DIRECTED RESTRICTION ENZYME ECOKMRR"/>
    <property type="match status" value="1"/>
</dbReference>
<keyword evidence="4" id="KW-1185">Reference proteome</keyword>
<protein>
    <submittedName>
        <fullName evidence="3">Restriction endonuclease</fullName>
    </submittedName>
</protein>
<dbReference type="GO" id="GO:0009307">
    <property type="term" value="P:DNA restriction-modification system"/>
    <property type="evidence" value="ECO:0007669"/>
    <property type="project" value="InterPro"/>
</dbReference>
<evidence type="ECO:0000313" key="3">
    <source>
        <dbReference type="EMBL" id="KAB2383693.1"/>
    </source>
</evidence>
<accession>A0A6L3W1U4</accession>
<dbReference type="Pfam" id="PF04471">
    <property type="entry name" value="Mrr_cat"/>
    <property type="match status" value="1"/>
</dbReference>
<keyword evidence="3" id="KW-0255">Endonuclease</keyword>
<feature type="region of interest" description="Disordered" evidence="1">
    <location>
        <begin position="22"/>
        <end position="66"/>
    </location>
</feature>
<dbReference type="GO" id="GO:0003677">
    <property type="term" value="F:DNA binding"/>
    <property type="evidence" value="ECO:0007669"/>
    <property type="project" value="InterPro"/>
</dbReference>
<dbReference type="InterPro" id="IPR011335">
    <property type="entry name" value="Restrct_endonuc-II-like"/>
</dbReference>
<dbReference type="Proteomes" id="UP000483004">
    <property type="component" value="Unassembled WGS sequence"/>
</dbReference>
<sequence length="417" mass="46781">MAPLPPGALGRLLGKGARYERELETAHQEHERRRSQHAQAEADRRRRLADLRTSHEGRVREAAEQVRRHNAEVEQFERDFYAGAPEAVAQYFTLVLDAVTYPEGSPHRSRILYRPESKELVIDYELPAQSVIPVERSYKYIQKRDAIDPISRPAKEIKERYASVIAQVALRTLHHIFAVNVPDIVAAATFGGYVRAKDKATGQPIRPYLISVSATREAFDELVLADLDPVACVKQKLGALVSPHPYDLEAVKPVVDFENLLKQFAFVEGMDAAAGLDSRPDLIDMTPVEFEHLVRQLFEAMGMKSWVTQASKDDGVDGVATNEDPIFGGLCIIQAKRYRKAVGVDAIRELAGTMEDKHATKGIMVTTSWVTKGGHEHANRHGRMQIIEHEELKYLLKEHLGLDVLISLPKQPPKGRK</sequence>
<dbReference type="SUPFAM" id="SSF52980">
    <property type="entry name" value="Restriction endonuclease-like"/>
    <property type="match status" value="1"/>
</dbReference>
<keyword evidence="3" id="KW-0378">Hydrolase</keyword>
<dbReference type="EMBL" id="WBMR01000023">
    <property type="protein sequence ID" value="KAB2383693.1"/>
    <property type="molecule type" value="Genomic_DNA"/>
</dbReference>
<comment type="caution">
    <text evidence="3">The sequence shown here is derived from an EMBL/GenBank/DDBJ whole genome shotgun (WGS) entry which is preliminary data.</text>
</comment>
<dbReference type="GO" id="GO:0015666">
    <property type="term" value="F:restriction endodeoxyribonuclease activity"/>
    <property type="evidence" value="ECO:0007669"/>
    <property type="project" value="TreeGrafter"/>
</dbReference>
<organism evidence="3 4">
    <name type="scientific">Actinomadura montaniterrae</name>
    <dbReference type="NCBI Taxonomy" id="1803903"/>
    <lineage>
        <taxon>Bacteria</taxon>
        <taxon>Bacillati</taxon>
        <taxon>Actinomycetota</taxon>
        <taxon>Actinomycetes</taxon>
        <taxon>Streptosporangiales</taxon>
        <taxon>Thermomonosporaceae</taxon>
        <taxon>Actinomadura</taxon>
    </lineage>
</organism>
<evidence type="ECO:0000313" key="4">
    <source>
        <dbReference type="Proteomes" id="UP000483004"/>
    </source>
</evidence>
<reference evidence="3 4" key="1">
    <citation type="submission" date="2019-09" db="EMBL/GenBank/DDBJ databases">
        <title>Actinomadura physcomitrii sp. nov., a novel actinomycete isolated from moss [Physcomitrium sphaericum (Ludw) Fuernr].</title>
        <authorList>
            <person name="Liu C."/>
            <person name="Zhuang X."/>
        </authorList>
    </citation>
    <scope>NUCLEOTIDE SEQUENCE [LARGE SCALE GENOMIC DNA]</scope>
    <source>
        <strain evidence="3 4">CYP1-1B</strain>
    </source>
</reference>
<keyword evidence="3" id="KW-0540">Nuclease</keyword>
<feature type="domain" description="Restriction endonuclease type IV Mrr" evidence="2">
    <location>
        <begin position="284"/>
        <end position="395"/>
    </location>
</feature>
<evidence type="ECO:0000256" key="1">
    <source>
        <dbReference type="SAM" id="MobiDB-lite"/>
    </source>
</evidence>
<proteinExistence type="predicted"/>
<dbReference type="InterPro" id="IPR011856">
    <property type="entry name" value="tRNA_endonuc-like_dom_sf"/>
</dbReference>
<dbReference type="PANTHER" id="PTHR30015">
    <property type="entry name" value="MRR RESTRICTION SYSTEM PROTEIN"/>
    <property type="match status" value="1"/>
</dbReference>
<dbReference type="InterPro" id="IPR007560">
    <property type="entry name" value="Restrct_endonuc_IV_Mrr"/>
</dbReference>
<dbReference type="Gene3D" id="3.40.1350.10">
    <property type="match status" value="1"/>
</dbReference>
<feature type="compositionally biased region" description="Basic and acidic residues" evidence="1">
    <location>
        <begin position="40"/>
        <end position="66"/>
    </location>
</feature>
<dbReference type="OrthoDB" id="3206608at2"/>